<evidence type="ECO:0000313" key="3">
    <source>
        <dbReference type="Proteomes" id="UP000215902"/>
    </source>
</evidence>
<sequence length="646" mass="68826">MRSSSNRSSRSRPIMLGFSDSQQQPPSSRGDSVTAGSRDSFSQHQQHLRTDDNYSGPGSGNGSRTDELSRLELRLAAMESRLSDFEAMLQRSCGRSISGDCASNWPDYSATPGGELMQMGSGMGIGGNNGSAMASASVGTTEEAQISSKQSVSQCDGSPLNLVFSSENDDKETSSSSTTWTDLDSKAAEFNGKLIQSLNEACAEKPQQQKQPDKTKLIESANTESFEISRYSTQDSVVYQERYELATQAGSLKGMDCTDKAAAEALLATGGGGVLRIQQEQQQQHRKLMMLQASNCQLLTTTPAERAEPMPTQPSGRRRVILEAGPLRSLAEPAASAEKCGGGSGNGGCCGIECSDRSSSWQMQLVPPTVCHQQTSPSAHSATSSETATSSCPAEPIAWSRVSRVTHESASAAANRAGSSGDGNDALVVKVNRCAPPPVSIRQDRRNLGEVNNNDERGASAEQSWLLGGGQDDAFTVSTVSSTATVSILTETSASRGRTREQQSAECRLCADFSPYARSRLTELKRSGLNLQCAAGRNGDTRSGGRAAVRVQRSGFTQQNTAFIASLVSQAVSKFESDAEQASNVRLELRRLGFECAVVIGRHFTGCICGQESSRLLMDIGGQSCLIFSFFQLSGELSNRVPLPNK</sequence>
<organism evidence="2 3">
    <name type="scientific">Macrostomum lignano</name>
    <dbReference type="NCBI Taxonomy" id="282301"/>
    <lineage>
        <taxon>Eukaryota</taxon>
        <taxon>Metazoa</taxon>
        <taxon>Spiralia</taxon>
        <taxon>Lophotrochozoa</taxon>
        <taxon>Platyhelminthes</taxon>
        <taxon>Rhabditophora</taxon>
        <taxon>Macrostomorpha</taxon>
        <taxon>Macrostomida</taxon>
        <taxon>Macrostomidae</taxon>
        <taxon>Macrostomum</taxon>
    </lineage>
</organism>
<protein>
    <submittedName>
        <fullName evidence="2">Uncharacterized protein</fullName>
    </submittedName>
</protein>
<proteinExistence type="predicted"/>
<evidence type="ECO:0000313" key="2">
    <source>
        <dbReference type="EMBL" id="PAA89592.1"/>
    </source>
</evidence>
<evidence type="ECO:0000256" key="1">
    <source>
        <dbReference type="SAM" id="MobiDB-lite"/>
    </source>
</evidence>
<feature type="region of interest" description="Disordered" evidence="1">
    <location>
        <begin position="1"/>
        <end position="66"/>
    </location>
</feature>
<gene>
    <name evidence="2" type="ORF">BOX15_Mlig015527g1</name>
</gene>
<keyword evidence="3" id="KW-1185">Reference proteome</keyword>
<comment type="caution">
    <text evidence="2">The sequence shown here is derived from an EMBL/GenBank/DDBJ whole genome shotgun (WGS) entry which is preliminary data.</text>
</comment>
<feature type="compositionally biased region" description="Polar residues" evidence="1">
    <location>
        <begin position="19"/>
        <end position="45"/>
    </location>
</feature>
<feature type="region of interest" description="Disordered" evidence="1">
    <location>
        <begin position="149"/>
        <end position="180"/>
    </location>
</feature>
<dbReference type="EMBL" id="NIVC01000146">
    <property type="protein sequence ID" value="PAA89592.1"/>
    <property type="molecule type" value="Genomic_DNA"/>
</dbReference>
<name>A0A267GWB0_9PLAT</name>
<feature type="compositionally biased region" description="Basic and acidic residues" evidence="1">
    <location>
        <begin position="442"/>
        <end position="457"/>
    </location>
</feature>
<feature type="region of interest" description="Disordered" evidence="1">
    <location>
        <begin position="371"/>
        <end position="393"/>
    </location>
</feature>
<feature type="region of interest" description="Disordered" evidence="1">
    <location>
        <begin position="438"/>
        <end position="457"/>
    </location>
</feature>
<dbReference type="AlphaFoldDB" id="A0A267GWB0"/>
<feature type="compositionally biased region" description="Low complexity" evidence="1">
    <location>
        <begin position="1"/>
        <end position="12"/>
    </location>
</feature>
<reference evidence="2 3" key="1">
    <citation type="submission" date="2017-06" db="EMBL/GenBank/DDBJ databases">
        <title>A platform for efficient transgenesis in Macrostomum lignano, a flatworm model organism for stem cell research.</title>
        <authorList>
            <person name="Berezikov E."/>
        </authorList>
    </citation>
    <scope>NUCLEOTIDE SEQUENCE [LARGE SCALE GENOMIC DNA]</scope>
    <source>
        <strain evidence="2">DV1</strain>
        <tissue evidence="2">Whole organism</tissue>
    </source>
</reference>
<feature type="compositionally biased region" description="Low complexity" evidence="1">
    <location>
        <begin position="375"/>
        <end position="393"/>
    </location>
</feature>
<accession>A0A267GWB0</accession>
<dbReference type="Proteomes" id="UP000215902">
    <property type="component" value="Unassembled WGS sequence"/>
</dbReference>